<organism evidence="1 2">
    <name type="scientific">Panagrellus redivivus</name>
    <name type="common">Microworm</name>
    <dbReference type="NCBI Taxonomy" id="6233"/>
    <lineage>
        <taxon>Eukaryota</taxon>
        <taxon>Metazoa</taxon>
        <taxon>Ecdysozoa</taxon>
        <taxon>Nematoda</taxon>
        <taxon>Chromadorea</taxon>
        <taxon>Rhabditida</taxon>
        <taxon>Tylenchina</taxon>
        <taxon>Panagrolaimomorpha</taxon>
        <taxon>Panagrolaimoidea</taxon>
        <taxon>Panagrolaimidae</taxon>
        <taxon>Panagrellus</taxon>
    </lineage>
</organism>
<protein>
    <submittedName>
        <fullName evidence="2">Tektin</fullName>
    </submittedName>
</protein>
<reference evidence="2" key="2">
    <citation type="submission" date="2020-10" db="UniProtKB">
        <authorList>
            <consortium name="WormBaseParasite"/>
        </authorList>
    </citation>
    <scope>IDENTIFICATION</scope>
</reference>
<evidence type="ECO:0000313" key="1">
    <source>
        <dbReference type="Proteomes" id="UP000492821"/>
    </source>
</evidence>
<sequence length="82" mass="9421">MDDIYITREDLNRLVDRVAILEARYEGLDPPGPELPQLLLPSRPLHPTLATCHEINQLTRRVTLLEGMLNRRNFEMDRVAGA</sequence>
<accession>A0A7E4V2I3</accession>
<evidence type="ECO:0000313" key="2">
    <source>
        <dbReference type="WBParaSite" id="Pan_g15841.t1"/>
    </source>
</evidence>
<dbReference type="WBParaSite" id="Pan_g15841.t1">
    <property type="protein sequence ID" value="Pan_g15841.t1"/>
    <property type="gene ID" value="Pan_g15841"/>
</dbReference>
<reference evidence="1" key="1">
    <citation type="journal article" date="2013" name="Genetics">
        <title>The draft genome and transcriptome of Panagrellus redivivus are shaped by the harsh demands of a free-living lifestyle.</title>
        <authorList>
            <person name="Srinivasan J."/>
            <person name="Dillman A.R."/>
            <person name="Macchietto M.G."/>
            <person name="Heikkinen L."/>
            <person name="Lakso M."/>
            <person name="Fracchia K.M."/>
            <person name="Antoshechkin I."/>
            <person name="Mortazavi A."/>
            <person name="Wong G."/>
            <person name="Sternberg P.W."/>
        </authorList>
    </citation>
    <scope>NUCLEOTIDE SEQUENCE [LARGE SCALE GENOMIC DNA]</scope>
    <source>
        <strain evidence="1">MT8872</strain>
    </source>
</reference>
<dbReference type="Proteomes" id="UP000492821">
    <property type="component" value="Unassembled WGS sequence"/>
</dbReference>
<keyword evidence="1" id="KW-1185">Reference proteome</keyword>
<name>A0A7E4V2I3_PANRE</name>
<dbReference type="AlphaFoldDB" id="A0A7E4V2I3"/>
<proteinExistence type="predicted"/>